<organism evidence="2 3">
    <name type="scientific">Cymbomonas tetramitiformis</name>
    <dbReference type="NCBI Taxonomy" id="36881"/>
    <lineage>
        <taxon>Eukaryota</taxon>
        <taxon>Viridiplantae</taxon>
        <taxon>Chlorophyta</taxon>
        <taxon>Pyramimonadophyceae</taxon>
        <taxon>Pyramimonadales</taxon>
        <taxon>Pyramimonadaceae</taxon>
        <taxon>Cymbomonas</taxon>
    </lineage>
</organism>
<keyword evidence="3" id="KW-1185">Reference proteome</keyword>
<name>A0AAE0BLW7_9CHLO</name>
<reference evidence="2 3" key="1">
    <citation type="journal article" date="2015" name="Genome Biol. Evol.">
        <title>Comparative Genomics of a Bacterivorous Green Alga Reveals Evolutionary Causalities and Consequences of Phago-Mixotrophic Mode of Nutrition.</title>
        <authorList>
            <person name="Burns J.A."/>
            <person name="Paasch A."/>
            <person name="Narechania A."/>
            <person name="Kim E."/>
        </authorList>
    </citation>
    <scope>NUCLEOTIDE SEQUENCE [LARGE SCALE GENOMIC DNA]</scope>
    <source>
        <strain evidence="2 3">PLY_AMNH</strain>
    </source>
</reference>
<accession>A0AAE0BLW7</accession>
<dbReference type="PANTHER" id="PTHR35706:SF1">
    <property type="entry name" value="EMBRYOGENESIS-LIKE PROTEIN"/>
    <property type="match status" value="1"/>
</dbReference>
<sequence length="548" mass="59336">MDRRTWKLPPRTGPEPPAARGRQGALWTNKIPPCAINQNNRRQTFKNGRAVIFTTGAPSADTELSESDYEKLSDKEDGSIVFESESLCGNGSVTVTQHADGWRVLRFDDGAQGLGYWDDANGATPEVLGYHYIRAMASAACAFLHINGVDLTRAITHTQQHAAVDRSQDLRFIFCGLGCGALPAFFGHHFPNASHERKQVVEIDSAVVEAATRCFGFPANVIPLHEPDPLPAAPQGVPGGKQLLDTVIADAATFMSQRQSGDVSCIFLDAYDSEGNVPAHLEASSFLKACVDALAPGGIIVANLFNGCPGESRRAGMLSYAEKLRRAVGAPVYSVKVVQQTGNAILVVCKPDEGQSPPEHSITREDLLQSAEIVSDGAGFSFDANTYVEQMFWMVMSGADGEAEDEDWGGGGGSSGAYELVPGEAWRWLAGSGTATDEYFVSREFTDVTLARKAQAKLLALSDKWTEARDEIDFALLEHDPDDDAHFSESAEDASMVTNECLELWSDLLDDPEVDSTQEGILVRSMGYKMEQLQVFLNQLDALDMAEA</sequence>
<evidence type="ECO:0000313" key="2">
    <source>
        <dbReference type="EMBL" id="KAK3238991.1"/>
    </source>
</evidence>
<dbReference type="AlphaFoldDB" id="A0AAE0BLW7"/>
<dbReference type="InterPro" id="IPR053325">
    <property type="entry name" value="H3-Acetyl_Activator"/>
</dbReference>
<dbReference type="Gene3D" id="3.40.50.150">
    <property type="entry name" value="Vaccinia Virus protein VP39"/>
    <property type="match status" value="1"/>
</dbReference>
<evidence type="ECO:0000256" key="1">
    <source>
        <dbReference type="SAM" id="MobiDB-lite"/>
    </source>
</evidence>
<feature type="region of interest" description="Disordered" evidence="1">
    <location>
        <begin position="1"/>
        <end position="23"/>
    </location>
</feature>
<proteinExistence type="predicted"/>
<evidence type="ECO:0008006" key="4">
    <source>
        <dbReference type="Google" id="ProtNLM"/>
    </source>
</evidence>
<protein>
    <recommendedName>
        <fullName evidence="4">Spermidine synthase</fullName>
    </recommendedName>
</protein>
<comment type="caution">
    <text evidence="2">The sequence shown here is derived from an EMBL/GenBank/DDBJ whole genome shotgun (WGS) entry which is preliminary data.</text>
</comment>
<evidence type="ECO:0000313" key="3">
    <source>
        <dbReference type="Proteomes" id="UP001190700"/>
    </source>
</evidence>
<gene>
    <name evidence="2" type="ORF">CYMTET_51050</name>
</gene>
<dbReference type="SUPFAM" id="SSF53335">
    <property type="entry name" value="S-adenosyl-L-methionine-dependent methyltransferases"/>
    <property type="match status" value="1"/>
</dbReference>
<dbReference type="EMBL" id="LGRX02034056">
    <property type="protein sequence ID" value="KAK3238991.1"/>
    <property type="molecule type" value="Genomic_DNA"/>
</dbReference>
<dbReference type="InterPro" id="IPR029063">
    <property type="entry name" value="SAM-dependent_MTases_sf"/>
</dbReference>
<dbReference type="PANTHER" id="PTHR35706">
    <property type="entry name" value="F14O23.11 PROTEIN"/>
    <property type="match status" value="1"/>
</dbReference>
<dbReference type="Proteomes" id="UP001190700">
    <property type="component" value="Unassembled WGS sequence"/>
</dbReference>